<accession>A0ABU6YDB5</accession>
<name>A0ABU6YDB5_9FABA</name>
<evidence type="ECO:0000313" key="2">
    <source>
        <dbReference type="Proteomes" id="UP001341840"/>
    </source>
</evidence>
<evidence type="ECO:0000313" key="1">
    <source>
        <dbReference type="EMBL" id="MED6208397.1"/>
    </source>
</evidence>
<keyword evidence="2" id="KW-1185">Reference proteome</keyword>
<protein>
    <submittedName>
        <fullName evidence="1">Uncharacterized protein</fullName>
    </submittedName>
</protein>
<gene>
    <name evidence="1" type="ORF">PIB30_044587</name>
</gene>
<organism evidence="1 2">
    <name type="scientific">Stylosanthes scabra</name>
    <dbReference type="NCBI Taxonomy" id="79078"/>
    <lineage>
        <taxon>Eukaryota</taxon>
        <taxon>Viridiplantae</taxon>
        <taxon>Streptophyta</taxon>
        <taxon>Embryophyta</taxon>
        <taxon>Tracheophyta</taxon>
        <taxon>Spermatophyta</taxon>
        <taxon>Magnoliopsida</taxon>
        <taxon>eudicotyledons</taxon>
        <taxon>Gunneridae</taxon>
        <taxon>Pentapetalae</taxon>
        <taxon>rosids</taxon>
        <taxon>fabids</taxon>
        <taxon>Fabales</taxon>
        <taxon>Fabaceae</taxon>
        <taxon>Papilionoideae</taxon>
        <taxon>50 kb inversion clade</taxon>
        <taxon>dalbergioids sensu lato</taxon>
        <taxon>Dalbergieae</taxon>
        <taxon>Pterocarpus clade</taxon>
        <taxon>Stylosanthes</taxon>
    </lineage>
</organism>
<sequence length="100" mass="10854">MQLGVAVVASMDDCKNNFEGNSDGGSEDGGGDVTTFFEDVFSKKNKGVYYGIVMVPTMVDTSMEIGQLQRSYKVVSIGLHSSKMHSNLLRNVIDAKEQAQ</sequence>
<reference evidence="1 2" key="1">
    <citation type="journal article" date="2023" name="Plants (Basel)">
        <title>Bridging the Gap: Combining Genomics and Transcriptomics Approaches to Understand Stylosanthes scabra, an Orphan Legume from the Brazilian Caatinga.</title>
        <authorList>
            <person name="Ferreira-Neto J.R.C."/>
            <person name="da Silva M.D."/>
            <person name="Binneck E."/>
            <person name="de Melo N.F."/>
            <person name="da Silva R.H."/>
            <person name="de Melo A.L.T.M."/>
            <person name="Pandolfi V."/>
            <person name="Bustamante F.O."/>
            <person name="Brasileiro-Vidal A.C."/>
            <person name="Benko-Iseppon A.M."/>
        </authorList>
    </citation>
    <scope>NUCLEOTIDE SEQUENCE [LARGE SCALE GENOMIC DNA]</scope>
    <source>
        <tissue evidence="1">Leaves</tissue>
    </source>
</reference>
<dbReference type="Proteomes" id="UP001341840">
    <property type="component" value="Unassembled WGS sequence"/>
</dbReference>
<comment type="caution">
    <text evidence="1">The sequence shown here is derived from an EMBL/GenBank/DDBJ whole genome shotgun (WGS) entry which is preliminary data.</text>
</comment>
<dbReference type="EMBL" id="JASCZI010241922">
    <property type="protein sequence ID" value="MED6208397.1"/>
    <property type="molecule type" value="Genomic_DNA"/>
</dbReference>
<proteinExistence type="predicted"/>